<organism evidence="1 2">
    <name type="scientific">Acetanaerobacterium elongatum</name>
    <dbReference type="NCBI Taxonomy" id="258515"/>
    <lineage>
        <taxon>Bacteria</taxon>
        <taxon>Bacillati</taxon>
        <taxon>Bacillota</taxon>
        <taxon>Clostridia</taxon>
        <taxon>Eubacteriales</taxon>
        <taxon>Oscillospiraceae</taxon>
        <taxon>Acetanaerobacterium</taxon>
    </lineage>
</organism>
<gene>
    <name evidence="1" type="ORF">SAMN05192585_13433</name>
</gene>
<dbReference type="NCBIfam" id="TIGR01547">
    <property type="entry name" value="phage_term_2"/>
    <property type="match status" value="1"/>
</dbReference>
<dbReference type="Gene3D" id="3.40.50.300">
    <property type="entry name" value="P-loop containing nucleotide triphosphate hydrolases"/>
    <property type="match status" value="1"/>
</dbReference>
<dbReference type="EMBL" id="FNID01000034">
    <property type="protein sequence ID" value="SDN83510.1"/>
    <property type="molecule type" value="Genomic_DNA"/>
</dbReference>
<reference evidence="1 2" key="1">
    <citation type="submission" date="2016-10" db="EMBL/GenBank/DDBJ databases">
        <authorList>
            <person name="de Groot N.N."/>
        </authorList>
    </citation>
    <scope>NUCLEOTIDE SEQUENCE [LARGE SCALE GENOMIC DNA]</scope>
    <source>
        <strain evidence="1 2">CGMCC 1.5012</strain>
    </source>
</reference>
<evidence type="ECO:0000313" key="2">
    <source>
        <dbReference type="Proteomes" id="UP000199182"/>
    </source>
</evidence>
<proteinExistence type="predicted"/>
<dbReference type="Gene3D" id="3.30.420.280">
    <property type="match status" value="1"/>
</dbReference>
<dbReference type="Proteomes" id="UP000199182">
    <property type="component" value="Unassembled WGS sequence"/>
</dbReference>
<dbReference type="AlphaFoldDB" id="A0A1H0EME5"/>
<dbReference type="STRING" id="258515.SAMN05192585_13433"/>
<sequence length="418" mass="47393">MKAEFAPFSKKQLMALSWWCRGSPHEGKDALICDGAVRSGKTLCMSLSFVAWAFYAFSNRSFALCGKTVTSLRRNVVVPLLGVLKELGFHCEERVSKNYIDITLAGRGNRFYLFGGKDESSAALIQGMTLGGVLFDEVALMPRSFVEQALARCSVAGSKYFFNCNPEHPHHWFYLEWIKKAREKNALLLHFEMSDNPSLALGIVARYQSLYSGVFYERFVKGRWVAAQGLVYPMFEAGVHLRQAPERCERYYISCDYGTVNPSSFGLWGLAQGCWHRLREYYFDSRREGFQKTDEEHYLSLEELAGGCLISGVVVDPSAASFIETIRRHGRFSVLKAKNDVLNGIRRVCDALKAREILFDPSCKDSIREFALYRWEEGTGRDAPVKENDHAMDDIRYFVSTVLEGGEDDFFVTSAVRT</sequence>
<dbReference type="InterPro" id="IPR027417">
    <property type="entry name" value="P-loop_NTPase"/>
</dbReference>
<name>A0A1H0EME5_9FIRM</name>
<dbReference type="InterPro" id="IPR006437">
    <property type="entry name" value="Phage_terminase_lsu"/>
</dbReference>
<evidence type="ECO:0000313" key="1">
    <source>
        <dbReference type="EMBL" id="SDN83510.1"/>
    </source>
</evidence>
<keyword evidence="2" id="KW-1185">Reference proteome</keyword>
<accession>A0A1H0EME5</accession>
<protein>
    <submittedName>
        <fullName evidence="1">Phage terminase, large subunit, PBSX family</fullName>
    </submittedName>
</protein>
<dbReference type="Pfam" id="PF03237">
    <property type="entry name" value="Terminase_6N"/>
    <property type="match status" value="1"/>
</dbReference>